<sequence>MFPFMIPSAVHRCSQFFHAVVTNVPGTSKQISFCKIDVDSMTPIVCLPNENGVGFALASYQNEIRATIHMKLDPVANECSVYRQNAAQNIANLFCESFNDLLLQVHD</sequence>
<evidence type="ECO:0000313" key="2">
    <source>
        <dbReference type="EMBL" id="CRZ13030.1"/>
    </source>
</evidence>
<dbReference type="AlphaFoldDB" id="A0A0H5RFT3"/>
<protein>
    <recommendedName>
        <fullName evidence="1">O-acyltransferase WSD1 C-terminal domain-containing protein</fullName>
    </recommendedName>
</protein>
<dbReference type="Pfam" id="PF06974">
    <property type="entry name" value="WS_DGAT_C"/>
    <property type="match status" value="1"/>
</dbReference>
<name>A0A0H5RFT3_9EUKA</name>
<reference evidence="2" key="1">
    <citation type="submission" date="2015-04" db="EMBL/GenBank/DDBJ databases">
        <title>The genome sequence of the plant pathogenic Rhizarian Plasmodiophora brassicae reveals insights in its biotrophic life cycle and the origin of chitin synthesis.</title>
        <authorList>
            <person name="Schwelm A."/>
            <person name="Fogelqvist J."/>
            <person name="Knaust A."/>
            <person name="Julke S."/>
            <person name="Lilja T."/>
            <person name="Dhandapani V."/>
            <person name="Bonilla-Rosso G."/>
            <person name="Karlsson M."/>
            <person name="Shevchenko A."/>
            <person name="Choi S.R."/>
            <person name="Kim H.G."/>
            <person name="Park J.Y."/>
            <person name="Lim Y.P."/>
            <person name="Ludwig-Muller J."/>
            <person name="Dixelius C."/>
        </authorList>
    </citation>
    <scope>NUCLEOTIDE SEQUENCE</scope>
    <source>
        <tissue evidence="2">Potato root galls</tissue>
    </source>
</reference>
<accession>A0A0H5RFT3</accession>
<feature type="domain" description="O-acyltransferase WSD1 C-terminal" evidence="1">
    <location>
        <begin position="8"/>
        <end position="70"/>
    </location>
</feature>
<evidence type="ECO:0000259" key="1">
    <source>
        <dbReference type="Pfam" id="PF06974"/>
    </source>
</evidence>
<dbReference type="EMBL" id="HACM01012588">
    <property type="protein sequence ID" value="CRZ13030.1"/>
    <property type="molecule type" value="Transcribed_RNA"/>
</dbReference>
<proteinExistence type="predicted"/>
<organism evidence="2">
    <name type="scientific">Spongospora subterranea</name>
    <dbReference type="NCBI Taxonomy" id="70186"/>
    <lineage>
        <taxon>Eukaryota</taxon>
        <taxon>Sar</taxon>
        <taxon>Rhizaria</taxon>
        <taxon>Endomyxa</taxon>
        <taxon>Phytomyxea</taxon>
        <taxon>Plasmodiophorida</taxon>
        <taxon>Plasmodiophoridae</taxon>
        <taxon>Spongospora</taxon>
    </lineage>
</organism>
<dbReference type="InterPro" id="IPR009721">
    <property type="entry name" value="O-acyltransferase_WSD1_C"/>
</dbReference>